<evidence type="ECO:0000313" key="2">
    <source>
        <dbReference type="Proteomes" id="UP000276215"/>
    </source>
</evidence>
<proteinExistence type="predicted"/>
<organism evidence="1 2">
    <name type="scientific">Choiromyces venosus 120613-1</name>
    <dbReference type="NCBI Taxonomy" id="1336337"/>
    <lineage>
        <taxon>Eukaryota</taxon>
        <taxon>Fungi</taxon>
        <taxon>Dikarya</taxon>
        <taxon>Ascomycota</taxon>
        <taxon>Pezizomycotina</taxon>
        <taxon>Pezizomycetes</taxon>
        <taxon>Pezizales</taxon>
        <taxon>Tuberaceae</taxon>
        <taxon>Choiromyces</taxon>
    </lineage>
</organism>
<name>A0A3N4JYZ2_9PEZI</name>
<sequence length="167" mass="19332">MCQVEGRCISIHRFGTIKLERLTGTRKGCRTSSSLCFFQLLFHRSLFIPLPPPTHCPSLPAVRFSHSASPQLPHHIFDISYHILRSARGSCCAVIESAVLYLVYIGLQPRFPILSWNSSQAWKSDCRKHLLLPHLFVIVGFRLSQIRIPYKFQGYRFLNKTFQLHFF</sequence>
<protein>
    <submittedName>
        <fullName evidence="1">Uncharacterized protein</fullName>
    </submittedName>
</protein>
<dbReference type="Proteomes" id="UP000276215">
    <property type="component" value="Unassembled WGS sequence"/>
</dbReference>
<dbReference type="EMBL" id="ML120368">
    <property type="protein sequence ID" value="RPB02279.1"/>
    <property type="molecule type" value="Genomic_DNA"/>
</dbReference>
<dbReference type="AlphaFoldDB" id="A0A3N4JYZ2"/>
<gene>
    <name evidence="1" type="ORF">L873DRAFT_447594</name>
</gene>
<keyword evidence="2" id="KW-1185">Reference proteome</keyword>
<reference evidence="1 2" key="1">
    <citation type="journal article" date="2018" name="Nat. Ecol. Evol.">
        <title>Pezizomycetes genomes reveal the molecular basis of ectomycorrhizal truffle lifestyle.</title>
        <authorList>
            <person name="Murat C."/>
            <person name="Payen T."/>
            <person name="Noel B."/>
            <person name="Kuo A."/>
            <person name="Morin E."/>
            <person name="Chen J."/>
            <person name="Kohler A."/>
            <person name="Krizsan K."/>
            <person name="Balestrini R."/>
            <person name="Da Silva C."/>
            <person name="Montanini B."/>
            <person name="Hainaut M."/>
            <person name="Levati E."/>
            <person name="Barry K.W."/>
            <person name="Belfiori B."/>
            <person name="Cichocki N."/>
            <person name="Clum A."/>
            <person name="Dockter R.B."/>
            <person name="Fauchery L."/>
            <person name="Guy J."/>
            <person name="Iotti M."/>
            <person name="Le Tacon F."/>
            <person name="Lindquist E.A."/>
            <person name="Lipzen A."/>
            <person name="Malagnac F."/>
            <person name="Mello A."/>
            <person name="Molinier V."/>
            <person name="Miyauchi S."/>
            <person name="Poulain J."/>
            <person name="Riccioni C."/>
            <person name="Rubini A."/>
            <person name="Sitrit Y."/>
            <person name="Splivallo R."/>
            <person name="Traeger S."/>
            <person name="Wang M."/>
            <person name="Zifcakova L."/>
            <person name="Wipf D."/>
            <person name="Zambonelli A."/>
            <person name="Paolocci F."/>
            <person name="Nowrousian M."/>
            <person name="Ottonello S."/>
            <person name="Baldrian P."/>
            <person name="Spatafora J.W."/>
            <person name="Henrissat B."/>
            <person name="Nagy L.G."/>
            <person name="Aury J.M."/>
            <person name="Wincker P."/>
            <person name="Grigoriev I.V."/>
            <person name="Bonfante P."/>
            <person name="Martin F.M."/>
        </authorList>
    </citation>
    <scope>NUCLEOTIDE SEQUENCE [LARGE SCALE GENOMIC DNA]</scope>
    <source>
        <strain evidence="1 2">120613-1</strain>
    </source>
</reference>
<accession>A0A3N4JYZ2</accession>
<evidence type="ECO:0000313" key="1">
    <source>
        <dbReference type="EMBL" id="RPB02279.1"/>
    </source>
</evidence>